<sequence>MLCSVLLGPGIGPSGAEIPRALEPITEGGDSPAPGASPHPIIVKLLNYRDHDAALRHARELKTLQYEGMTVSLYPDFTMQVQEARRKFIAGKKQLRNLHLEYRMLYPVKLRVEVDGSPIFFTDYKKLDQFVKRRAAGKGSSSVDDADS</sequence>
<organism evidence="1 2">
    <name type="scientific">Pleurodeles waltl</name>
    <name type="common">Iberian ribbed newt</name>
    <dbReference type="NCBI Taxonomy" id="8319"/>
    <lineage>
        <taxon>Eukaryota</taxon>
        <taxon>Metazoa</taxon>
        <taxon>Chordata</taxon>
        <taxon>Craniata</taxon>
        <taxon>Vertebrata</taxon>
        <taxon>Euteleostomi</taxon>
        <taxon>Amphibia</taxon>
        <taxon>Batrachia</taxon>
        <taxon>Caudata</taxon>
        <taxon>Salamandroidea</taxon>
        <taxon>Salamandridae</taxon>
        <taxon>Pleurodelinae</taxon>
        <taxon>Pleurodeles</taxon>
    </lineage>
</organism>
<accession>A0AAV7UT04</accession>
<dbReference type="InterPro" id="IPR042566">
    <property type="entry name" value="L1_C"/>
</dbReference>
<protein>
    <submittedName>
        <fullName evidence="1">Uncharacterized protein</fullName>
    </submittedName>
</protein>
<reference evidence="1" key="1">
    <citation type="journal article" date="2022" name="bioRxiv">
        <title>Sequencing and chromosome-scale assembly of the giantPleurodeles waltlgenome.</title>
        <authorList>
            <person name="Brown T."/>
            <person name="Elewa A."/>
            <person name="Iarovenko S."/>
            <person name="Subramanian E."/>
            <person name="Araus A.J."/>
            <person name="Petzold A."/>
            <person name="Susuki M."/>
            <person name="Suzuki K.-i.T."/>
            <person name="Hayashi T."/>
            <person name="Toyoda A."/>
            <person name="Oliveira C."/>
            <person name="Osipova E."/>
            <person name="Leigh N.D."/>
            <person name="Simon A."/>
            <person name="Yun M.H."/>
        </authorList>
    </citation>
    <scope>NUCLEOTIDE SEQUENCE</scope>
    <source>
        <strain evidence="1">20211129_DDA</strain>
        <tissue evidence="1">Liver</tissue>
    </source>
</reference>
<dbReference type="AlphaFoldDB" id="A0AAV7UT04"/>
<comment type="caution">
    <text evidence="1">The sequence shown here is derived from an EMBL/GenBank/DDBJ whole genome shotgun (WGS) entry which is preliminary data.</text>
</comment>
<dbReference type="Gene3D" id="3.30.250.20">
    <property type="entry name" value="L1 transposable element, C-terminal domain"/>
    <property type="match status" value="1"/>
</dbReference>
<name>A0AAV7UT04_PLEWA</name>
<dbReference type="Proteomes" id="UP001066276">
    <property type="component" value="Chromosome 2_2"/>
</dbReference>
<proteinExistence type="predicted"/>
<dbReference type="EMBL" id="JANPWB010000004">
    <property type="protein sequence ID" value="KAJ1192213.1"/>
    <property type="molecule type" value="Genomic_DNA"/>
</dbReference>
<dbReference type="InterPro" id="IPR004244">
    <property type="entry name" value="Transposase_22"/>
</dbReference>
<evidence type="ECO:0000313" key="2">
    <source>
        <dbReference type="Proteomes" id="UP001066276"/>
    </source>
</evidence>
<dbReference type="PANTHER" id="PTHR11505">
    <property type="entry name" value="L1 TRANSPOSABLE ELEMENT-RELATED"/>
    <property type="match status" value="1"/>
</dbReference>
<evidence type="ECO:0000313" key="1">
    <source>
        <dbReference type="EMBL" id="KAJ1192213.1"/>
    </source>
</evidence>
<gene>
    <name evidence="1" type="ORF">NDU88_001525</name>
</gene>
<keyword evidence="2" id="KW-1185">Reference proteome</keyword>